<protein>
    <submittedName>
        <fullName evidence="3">Uncharacterized protein</fullName>
    </submittedName>
</protein>
<dbReference type="EMBL" id="JAKLMC020000047">
    <property type="protein sequence ID" value="KAK5948441.1"/>
    <property type="molecule type" value="Genomic_DNA"/>
</dbReference>
<dbReference type="GO" id="GO:0008237">
    <property type="term" value="F:metallopeptidase activity"/>
    <property type="evidence" value="ECO:0007669"/>
    <property type="project" value="InterPro"/>
</dbReference>
<dbReference type="Proteomes" id="UP001316803">
    <property type="component" value="Unassembled WGS sequence"/>
</dbReference>
<evidence type="ECO:0000256" key="1">
    <source>
        <dbReference type="SAM" id="MobiDB-lite"/>
    </source>
</evidence>
<name>A0AAN8I3I9_9EURO</name>
<feature type="signal peptide" evidence="2">
    <location>
        <begin position="1"/>
        <end position="21"/>
    </location>
</feature>
<comment type="caution">
    <text evidence="3">The sequence shown here is derived from an EMBL/GenBank/DDBJ whole genome shotgun (WGS) entry which is preliminary data.</text>
</comment>
<organism evidence="3 4">
    <name type="scientific">Knufia fluminis</name>
    <dbReference type="NCBI Taxonomy" id="191047"/>
    <lineage>
        <taxon>Eukaryota</taxon>
        <taxon>Fungi</taxon>
        <taxon>Dikarya</taxon>
        <taxon>Ascomycota</taxon>
        <taxon>Pezizomycotina</taxon>
        <taxon>Eurotiomycetes</taxon>
        <taxon>Chaetothyriomycetidae</taxon>
        <taxon>Chaetothyriales</taxon>
        <taxon>Trichomeriaceae</taxon>
        <taxon>Knufia</taxon>
    </lineage>
</organism>
<accession>A0AAN8I3I9</accession>
<evidence type="ECO:0000313" key="3">
    <source>
        <dbReference type="EMBL" id="KAK5948441.1"/>
    </source>
</evidence>
<evidence type="ECO:0000256" key="2">
    <source>
        <dbReference type="SAM" id="SignalP"/>
    </source>
</evidence>
<feature type="chain" id="PRO_5042871198" evidence="2">
    <location>
        <begin position="22"/>
        <end position="382"/>
    </location>
</feature>
<keyword evidence="2" id="KW-0732">Signal</keyword>
<dbReference type="InterPro" id="IPR024079">
    <property type="entry name" value="MetalloPept_cat_dom_sf"/>
</dbReference>
<dbReference type="AlphaFoldDB" id="A0AAN8I3I9"/>
<evidence type="ECO:0000313" key="4">
    <source>
        <dbReference type="Proteomes" id="UP001316803"/>
    </source>
</evidence>
<sequence>MRVLKLQPLLYVSGLAGVLLASSGYCLPGEPLNAATVKREAFDLGPNSPQFSVQPNNPDFPEDQWPDILSRLEKAFTDAVKMAGVACVLFDSTEPFVYARYFETKLDWTWELPQSVICSIAGIYDPSAHTPEGIIAGDPIINPKYAKLSIVAGYSDLLPDDARGDTTGISATTFRQLSSGYDIPGKDDNDAITEVYIRAFDYPSNDQIRDVRTCRGLGEFDSGLMTSLGASAILHEMFHWEYMVRIEKNQVIFDDLVEHTIEDPDNDDKLEDRDYIDDYDTAYYSGKPFNEPPDGYGPANAAQLRGNGFGDAWQNADNYRWYVVSRYWQFVCTKLFGRQTDRSKDDKMIPPGSKGQVPYPGEELPPSEGTSSSRRQRRSAGL</sequence>
<reference evidence="3 4" key="1">
    <citation type="submission" date="2022-12" db="EMBL/GenBank/DDBJ databases">
        <title>Genomic features and morphological characterization of a novel Knufia sp. strain isolated from spacecraft assembly facility.</title>
        <authorList>
            <person name="Teixeira M."/>
            <person name="Chander A.M."/>
            <person name="Stajich J.E."/>
            <person name="Venkateswaran K."/>
        </authorList>
    </citation>
    <scope>NUCLEOTIDE SEQUENCE [LARGE SCALE GENOMIC DNA]</scope>
    <source>
        <strain evidence="3 4">FJI-L2-BK-P2</strain>
    </source>
</reference>
<feature type="region of interest" description="Disordered" evidence="1">
    <location>
        <begin position="341"/>
        <end position="382"/>
    </location>
</feature>
<dbReference type="Gene3D" id="3.40.390.10">
    <property type="entry name" value="Collagenase (Catalytic Domain)"/>
    <property type="match status" value="1"/>
</dbReference>
<proteinExistence type="predicted"/>
<keyword evidence="4" id="KW-1185">Reference proteome</keyword>
<gene>
    <name evidence="3" type="ORF">OHC33_010475</name>
</gene>